<feature type="transmembrane region" description="Helical" evidence="6">
    <location>
        <begin position="20"/>
        <end position="40"/>
    </location>
</feature>
<dbReference type="EMBL" id="AP026798">
    <property type="protein sequence ID" value="BDR53560.1"/>
    <property type="molecule type" value="Genomic_DNA"/>
</dbReference>
<evidence type="ECO:0000259" key="7">
    <source>
        <dbReference type="Pfam" id="PF12698"/>
    </source>
</evidence>
<keyword evidence="9" id="KW-1185">Reference proteome</keyword>
<evidence type="ECO:0000256" key="5">
    <source>
        <dbReference type="SAM" id="MobiDB-lite"/>
    </source>
</evidence>
<evidence type="ECO:0000313" key="8">
    <source>
        <dbReference type="EMBL" id="BDR53560.1"/>
    </source>
</evidence>
<evidence type="ECO:0000256" key="3">
    <source>
        <dbReference type="ARBA" id="ARBA00022989"/>
    </source>
</evidence>
<feature type="domain" description="ABC-2 type transporter transmembrane" evidence="7">
    <location>
        <begin position="17"/>
        <end position="400"/>
    </location>
</feature>
<sequence>MWNSFIINVKTSTRNFSSVFWTLAFPIILASMILGMLSNIEDGYSADPQPFAVVSDANWQANPAAGQLVSAISKAPKAESESKQDSDSEQLIKPTTVASTSEAASRLNKKQDIGYLYAGPDGLVKMVLSDQDAADIQTDATASKGITVSILSASIGRLNQTSSAVAALAKQNPRQLASPSFQALVQSGGQTYTRQIRLTHIKPSMTAPHLLAVLGMACMIGAGVTVSLIARTQPNLSPLGARRATSPQPKWLQAGGGFLASWLFSFISLLVAYIFIRTVCGVQTGGRDPVAILAIVVGTFMAASFGTLLGAVPKIPTEAKVGLNVGIDCTLSMFAGLYGSATMDISYAIQDQAPFLHLLNPVKQVANLFYDIVYYDSLAPFVRTCGVLAVMSAVFLAGAALLLRRQRYEYL</sequence>
<evidence type="ECO:0000256" key="4">
    <source>
        <dbReference type="ARBA" id="ARBA00023136"/>
    </source>
</evidence>
<feature type="transmembrane region" description="Helical" evidence="6">
    <location>
        <begin position="288"/>
        <end position="312"/>
    </location>
</feature>
<keyword evidence="4 6" id="KW-0472">Membrane</keyword>
<proteinExistence type="predicted"/>
<dbReference type="InterPro" id="IPR013525">
    <property type="entry name" value="ABC2_TM"/>
</dbReference>
<evidence type="ECO:0000256" key="1">
    <source>
        <dbReference type="ARBA" id="ARBA00004141"/>
    </source>
</evidence>
<feature type="region of interest" description="Disordered" evidence="5">
    <location>
        <begin position="75"/>
        <end position="97"/>
    </location>
</feature>
<protein>
    <submittedName>
        <fullName evidence="8">Multidrug ABC transporter permease</fullName>
    </submittedName>
</protein>
<feature type="transmembrane region" description="Helical" evidence="6">
    <location>
        <begin position="251"/>
        <end position="276"/>
    </location>
</feature>
<feature type="transmembrane region" description="Helical" evidence="6">
    <location>
        <begin position="210"/>
        <end position="231"/>
    </location>
</feature>
<evidence type="ECO:0000256" key="6">
    <source>
        <dbReference type="SAM" id="Phobius"/>
    </source>
</evidence>
<dbReference type="Pfam" id="PF12698">
    <property type="entry name" value="ABC2_membrane_3"/>
    <property type="match status" value="1"/>
</dbReference>
<reference evidence="8 9" key="1">
    <citation type="journal article" date="2023" name="Microbiol. Spectr.">
        <title>Symbiosis of Carpenter Bees with Uncharacterized Lactic Acid Bacteria Showing NAD Auxotrophy.</title>
        <authorList>
            <person name="Kawasaki S."/>
            <person name="Ozawa K."/>
            <person name="Mori T."/>
            <person name="Yamamoto A."/>
            <person name="Ito M."/>
            <person name="Ohkuma M."/>
            <person name="Sakamoto M."/>
            <person name="Matsutani M."/>
        </authorList>
    </citation>
    <scope>NUCLEOTIDE SEQUENCE [LARGE SCALE GENOMIC DNA]</scope>
    <source>
        <strain evidence="8 9">Kim37-2</strain>
    </source>
</reference>
<feature type="transmembrane region" description="Helical" evidence="6">
    <location>
        <begin position="381"/>
        <end position="403"/>
    </location>
</feature>
<keyword evidence="3 6" id="KW-1133">Transmembrane helix</keyword>
<gene>
    <name evidence="8" type="ORF">KIM372_14670</name>
</gene>
<dbReference type="Proteomes" id="UP001321766">
    <property type="component" value="Chromosome"/>
</dbReference>
<keyword evidence="2 6" id="KW-0812">Transmembrane</keyword>
<name>A0ABM8B9W4_9BIFI</name>
<feature type="compositionally biased region" description="Basic and acidic residues" evidence="5">
    <location>
        <begin position="76"/>
        <end position="86"/>
    </location>
</feature>
<organism evidence="8 9">
    <name type="scientific">Bombiscardovia nodaiensis</name>
    <dbReference type="NCBI Taxonomy" id="2932181"/>
    <lineage>
        <taxon>Bacteria</taxon>
        <taxon>Bacillati</taxon>
        <taxon>Actinomycetota</taxon>
        <taxon>Actinomycetes</taxon>
        <taxon>Bifidobacteriales</taxon>
        <taxon>Bifidobacteriaceae</taxon>
        <taxon>Bombiscardovia</taxon>
    </lineage>
</organism>
<comment type="subcellular location">
    <subcellularLocation>
        <location evidence="1">Membrane</location>
        <topology evidence="1">Multi-pass membrane protein</topology>
    </subcellularLocation>
</comment>
<evidence type="ECO:0000256" key="2">
    <source>
        <dbReference type="ARBA" id="ARBA00022692"/>
    </source>
</evidence>
<accession>A0ABM8B9W4</accession>
<evidence type="ECO:0000313" key="9">
    <source>
        <dbReference type="Proteomes" id="UP001321766"/>
    </source>
</evidence>